<proteinExistence type="inferred from homology"/>
<feature type="non-terminal residue" evidence="6">
    <location>
        <position position="226"/>
    </location>
</feature>
<dbReference type="PROSITE" id="PS51687">
    <property type="entry name" value="SAM_MT_RNA_M5U"/>
    <property type="match status" value="1"/>
</dbReference>
<dbReference type="InterPro" id="IPR010280">
    <property type="entry name" value="U5_MeTrfase_fam"/>
</dbReference>
<reference evidence="6" key="1">
    <citation type="submission" date="2021-02" db="EMBL/GenBank/DDBJ databases">
        <authorList>
            <person name="Dougan E. K."/>
            <person name="Rhodes N."/>
            <person name="Thang M."/>
            <person name="Chan C."/>
        </authorList>
    </citation>
    <scope>NUCLEOTIDE SEQUENCE</scope>
</reference>
<keyword evidence="3 5" id="KW-0949">S-adenosyl-L-methionine</keyword>
<dbReference type="CDD" id="cd02440">
    <property type="entry name" value="AdoMet_MTases"/>
    <property type="match status" value="1"/>
</dbReference>
<keyword evidence="1 5" id="KW-0489">Methyltransferase</keyword>
<dbReference type="Pfam" id="PF05958">
    <property type="entry name" value="tRNA_U5-meth_tr"/>
    <property type="match status" value="1"/>
</dbReference>
<feature type="binding site" evidence="5">
    <location>
        <position position="218"/>
    </location>
    <ligand>
        <name>S-adenosyl-L-methionine</name>
        <dbReference type="ChEBI" id="CHEBI:59789"/>
    </ligand>
</feature>
<protein>
    <recommendedName>
        <fullName evidence="8">tRNA(Phe) (4-demethylwyosine(37)-C(7)) aminocarboxypropyltransferase</fullName>
    </recommendedName>
</protein>
<evidence type="ECO:0000313" key="7">
    <source>
        <dbReference type="Proteomes" id="UP000626109"/>
    </source>
</evidence>
<dbReference type="Gene3D" id="3.40.50.150">
    <property type="entry name" value="Vaccinia Virus protein VP39"/>
    <property type="match status" value="1"/>
</dbReference>
<evidence type="ECO:0000313" key="6">
    <source>
        <dbReference type="EMBL" id="CAE8688273.1"/>
    </source>
</evidence>
<evidence type="ECO:0000256" key="5">
    <source>
        <dbReference type="PROSITE-ProRule" id="PRU01024"/>
    </source>
</evidence>
<comment type="caution">
    <text evidence="5">Lacks conserved residue(s) required for the propagation of feature annotation.</text>
</comment>
<dbReference type="GO" id="GO:0030697">
    <property type="term" value="F:tRNA (uracil(54)-C5)-methyltransferase activity, S-adenosyl methionine-dependent"/>
    <property type="evidence" value="ECO:0007669"/>
    <property type="project" value="InterPro"/>
</dbReference>
<dbReference type="Proteomes" id="UP000626109">
    <property type="component" value="Unassembled WGS sequence"/>
</dbReference>
<dbReference type="EMBL" id="CAJNNW010026866">
    <property type="protein sequence ID" value="CAE8688273.1"/>
    <property type="molecule type" value="Genomic_DNA"/>
</dbReference>
<evidence type="ECO:0000256" key="3">
    <source>
        <dbReference type="ARBA" id="ARBA00022691"/>
    </source>
</evidence>
<evidence type="ECO:0000256" key="1">
    <source>
        <dbReference type="ARBA" id="ARBA00022603"/>
    </source>
</evidence>
<name>A0A813JYM4_POLGL</name>
<comment type="similarity">
    <text evidence="5">Belongs to the class I-like SAM-binding methyltransferase superfamily. RNA M5U methyltransferase family.</text>
</comment>
<evidence type="ECO:0000256" key="4">
    <source>
        <dbReference type="ARBA" id="ARBA00022694"/>
    </source>
</evidence>
<dbReference type="GO" id="GO:0000049">
    <property type="term" value="F:tRNA binding"/>
    <property type="evidence" value="ECO:0007669"/>
    <property type="project" value="TreeGrafter"/>
</dbReference>
<feature type="non-terminal residue" evidence="6">
    <location>
        <position position="1"/>
    </location>
</feature>
<organism evidence="6 7">
    <name type="scientific">Polarella glacialis</name>
    <name type="common">Dinoflagellate</name>
    <dbReference type="NCBI Taxonomy" id="89957"/>
    <lineage>
        <taxon>Eukaryota</taxon>
        <taxon>Sar</taxon>
        <taxon>Alveolata</taxon>
        <taxon>Dinophyceae</taxon>
        <taxon>Suessiales</taxon>
        <taxon>Suessiaceae</taxon>
        <taxon>Polarella</taxon>
    </lineage>
</organism>
<dbReference type="SUPFAM" id="SSF53335">
    <property type="entry name" value="S-adenosyl-L-methionine-dependent methyltransferases"/>
    <property type="match status" value="1"/>
</dbReference>
<evidence type="ECO:0008006" key="8">
    <source>
        <dbReference type="Google" id="ProtNLM"/>
    </source>
</evidence>
<dbReference type="InterPro" id="IPR029063">
    <property type="entry name" value="SAM-dependent_MTases_sf"/>
</dbReference>
<accession>A0A813JYM4</accession>
<comment type="caution">
    <text evidence="6">The sequence shown here is derived from an EMBL/GenBank/DDBJ whole genome shotgun (WGS) entry which is preliminary data.</text>
</comment>
<dbReference type="GO" id="GO:0005829">
    <property type="term" value="C:cytosol"/>
    <property type="evidence" value="ECO:0007669"/>
    <property type="project" value="TreeGrafter"/>
</dbReference>
<feature type="binding site" evidence="5">
    <location>
        <position position="154"/>
    </location>
    <ligand>
        <name>S-adenosyl-L-methionine</name>
        <dbReference type="ChEBI" id="CHEBI:59789"/>
    </ligand>
</feature>
<sequence length="226" mass="24206">VKLHGSLGGSPVQLLVCLIYGAETEAPKEPELELFRLAFAGALEQKAGIVAEVTAMSQTRGVQNCAPTGRDYVDEALDMPSRGTLRYRQPFGSFSNPNPHIAIATAEWLLEAVRRDVNADSGGEPCTDLLELYCGAGSHTLALAPLFRHVLAVEINRHLVVAAQHNVIANGLSNVTVVRAPSEEFCKRVVRKRSYELRGEAAGGGPPIQLNFGCTVVDPPRAGLDP</sequence>
<dbReference type="Gene3D" id="2.40.50.1070">
    <property type="match status" value="1"/>
</dbReference>
<dbReference type="PANTHER" id="PTHR47790">
    <property type="entry name" value="TRNA/TMRNA (URACIL-C(5))-METHYLTRANSFERASE"/>
    <property type="match status" value="1"/>
</dbReference>
<dbReference type="PANTHER" id="PTHR47790:SF2">
    <property type="entry name" value="TRNA_TMRNA (URACIL-C(5))-METHYLTRANSFERASE"/>
    <property type="match status" value="1"/>
</dbReference>
<keyword evidence="4" id="KW-0819">tRNA processing</keyword>
<dbReference type="AlphaFoldDB" id="A0A813JYM4"/>
<keyword evidence="2 5" id="KW-0808">Transferase</keyword>
<dbReference type="InterPro" id="IPR011869">
    <property type="entry name" value="TrmA_MeTrfase"/>
</dbReference>
<feature type="binding site" evidence="5">
    <location>
        <position position="133"/>
    </location>
    <ligand>
        <name>S-adenosyl-L-methionine</name>
        <dbReference type="ChEBI" id="CHEBI:59789"/>
    </ligand>
</feature>
<dbReference type="GO" id="GO:0019843">
    <property type="term" value="F:rRNA binding"/>
    <property type="evidence" value="ECO:0007669"/>
    <property type="project" value="TreeGrafter"/>
</dbReference>
<gene>
    <name evidence="6" type="ORF">PGLA2088_LOCUS25834</name>
</gene>
<dbReference type="GO" id="GO:0032259">
    <property type="term" value="P:methylation"/>
    <property type="evidence" value="ECO:0007669"/>
    <property type="project" value="UniProtKB-KW"/>
</dbReference>
<evidence type="ECO:0000256" key="2">
    <source>
        <dbReference type="ARBA" id="ARBA00022679"/>
    </source>
</evidence>
<dbReference type="GO" id="GO:0008033">
    <property type="term" value="P:tRNA processing"/>
    <property type="evidence" value="ECO:0007669"/>
    <property type="project" value="UniProtKB-KW"/>
</dbReference>